<dbReference type="Gene3D" id="3.10.10.10">
    <property type="entry name" value="HIV Type 1 Reverse Transcriptase, subunit A, domain 1"/>
    <property type="match status" value="1"/>
</dbReference>
<dbReference type="AlphaFoldDB" id="A0AAE1UD55"/>
<organism evidence="4 5">
    <name type="scientific">Petrolisthes manimaculis</name>
    <dbReference type="NCBI Taxonomy" id="1843537"/>
    <lineage>
        <taxon>Eukaryota</taxon>
        <taxon>Metazoa</taxon>
        <taxon>Ecdysozoa</taxon>
        <taxon>Arthropoda</taxon>
        <taxon>Crustacea</taxon>
        <taxon>Multicrustacea</taxon>
        <taxon>Malacostraca</taxon>
        <taxon>Eumalacostraca</taxon>
        <taxon>Eucarida</taxon>
        <taxon>Decapoda</taxon>
        <taxon>Pleocyemata</taxon>
        <taxon>Anomura</taxon>
        <taxon>Galatheoidea</taxon>
        <taxon>Porcellanidae</taxon>
        <taxon>Petrolisthes</taxon>
    </lineage>
</organism>
<feature type="domain" description="Integrase zinc-binding" evidence="3">
    <location>
        <begin position="38"/>
        <end position="76"/>
    </location>
</feature>
<dbReference type="SUPFAM" id="SSF56672">
    <property type="entry name" value="DNA/RNA polymerases"/>
    <property type="match status" value="1"/>
</dbReference>
<dbReference type="EC" id="2.7.7.49" evidence="1"/>
<keyword evidence="5" id="KW-1185">Reference proteome</keyword>
<proteinExistence type="predicted"/>
<name>A0AAE1UD55_9EUCA</name>
<evidence type="ECO:0000313" key="4">
    <source>
        <dbReference type="EMBL" id="KAK4316341.1"/>
    </source>
</evidence>
<dbReference type="PANTHER" id="PTHR37984:SF5">
    <property type="entry name" value="PROTEIN NYNRIN-LIKE"/>
    <property type="match status" value="1"/>
</dbReference>
<reference evidence="4" key="1">
    <citation type="submission" date="2023-11" db="EMBL/GenBank/DDBJ databases">
        <title>Genome assemblies of two species of porcelain crab, Petrolisthes cinctipes and Petrolisthes manimaculis (Anomura: Porcellanidae).</title>
        <authorList>
            <person name="Angst P."/>
        </authorList>
    </citation>
    <scope>NUCLEOTIDE SEQUENCE</scope>
    <source>
        <strain evidence="4">PB745_02</strain>
        <tissue evidence="4">Gill</tissue>
    </source>
</reference>
<dbReference type="EMBL" id="JAWZYT010001027">
    <property type="protein sequence ID" value="KAK4316341.1"/>
    <property type="molecule type" value="Genomic_DNA"/>
</dbReference>
<dbReference type="GO" id="GO:0003964">
    <property type="term" value="F:RNA-directed DNA polymerase activity"/>
    <property type="evidence" value="ECO:0007669"/>
    <property type="project" value="UniProtKB-EC"/>
</dbReference>
<sequence>MTKSRQALESDQAGSSGGGSLAEEQEDAPWASVTQLVIPTSHRQGIFELAHDGRFSGHLGVRKTFNRLAKKFYWPDVVPYAYAISTLSCSITHENPLIRLLTPQFLCAMLMFALLIDNMKRKKTFPHQAGSLQFSSQTSDPDDVRIGRDGIFRCDRTFAGEWCSPVTFVPKRDGSLRFCIVFHKVNAVTKKDSFPIPRIDDFVEARGNSKYLTKIDCLRGFWQVYH</sequence>
<protein>
    <recommendedName>
        <fullName evidence="1">RNA-directed DNA polymerase</fullName>
        <ecNumber evidence="1">2.7.7.49</ecNumber>
    </recommendedName>
</protein>
<evidence type="ECO:0000256" key="1">
    <source>
        <dbReference type="ARBA" id="ARBA00012493"/>
    </source>
</evidence>
<evidence type="ECO:0000313" key="5">
    <source>
        <dbReference type="Proteomes" id="UP001292094"/>
    </source>
</evidence>
<comment type="caution">
    <text evidence="4">The sequence shown here is derived from an EMBL/GenBank/DDBJ whole genome shotgun (WGS) entry which is preliminary data.</text>
</comment>
<dbReference type="Gene3D" id="3.30.70.270">
    <property type="match status" value="1"/>
</dbReference>
<gene>
    <name evidence="4" type="ORF">Pmani_012470</name>
</gene>
<dbReference type="InterPro" id="IPR043502">
    <property type="entry name" value="DNA/RNA_pol_sf"/>
</dbReference>
<dbReference type="InterPro" id="IPR043128">
    <property type="entry name" value="Rev_trsase/Diguanyl_cyclase"/>
</dbReference>
<dbReference type="FunFam" id="1.10.340.70:FF:000001">
    <property type="entry name" value="Retrovirus-related Pol polyprotein from transposon gypsy-like Protein"/>
    <property type="match status" value="1"/>
</dbReference>
<dbReference type="InterPro" id="IPR041588">
    <property type="entry name" value="Integrase_H2C2"/>
</dbReference>
<dbReference type="Gene3D" id="1.10.340.70">
    <property type="match status" value="1"/>
</dbReference>
<dbReference type="InterPro" id="IPR050951">
    <property type="entry name" value="Retrovirus_Pol_polyprotein"/>
</dbReference>
<evidence type="ECO:0000259" key="3">
    <source>
        <dbReference type="Pfam" id="PF17921"/>
    </source>
</evidence>
<feature type="region of interest" description="Disordered" evidence="2">
    <location>
        <begin position="1"/>
        <end position="26"/>
    </location>
</feature>
<dbReference type="Pfam" id="PF17921">
    <property type="entry name" value="Integrase_H2C2"/>
    <property type="match status" value="1"/>
</dbReference>
<accession>A0AAE1UD55</accession>
<dbReference type="PANTHER" id="PTHR37984">
    <property type="entry name" value="PROTEIN CBG26694"/>
    <property type="match status" value="1"/>
</dbReference>
<evidence type="ECO:0000256" key="2">
    <source>
        <dbReference type="SAM" id="MobiDB-lite"/>
    </source>
</evidence>
<dbReference type="Proteomes" id="UP001292094">
    <property type="component" value="Unassembled WGS sequence"/>
</dbReference>